<accession>A0ACC3S918</accession>
<protein>
    <submittedName>
        <fullName evidence="1">Uncharacterized protein</fullName>
    </submittedName>
</protein>
<dbReference type="EMBL" id="JAMKPW020000041">
    <property type="protein sequence ID" value="KAK8196520.1"/>
    <property type="molecule type" value="Genomic_DNA"/>
</dbReference>
<evidence type="ECO:0000313" key="1">
    <source>
        <dbReference type="EMBL" id="KAK8196520.1"/>
    </source>
</evidence>
<gene>
    <name evidence="1" type="ORF">M8818_006685</name>
</gene>
<evidence type="ECO:0000313" key="2">
    <source>
        <dbReference type="Proteomes" id="UP001320706"/>
    </source>
</evidence>
<keyword evidence="2" id="KW-1185">Reference proteome</keyword>
<comment type="caution">
    <text evidence="1">The sequence shown here is derived from an EMBL/GenBank/DDBJ whole genome shotgun (WGS) entry which is preliminary data.</text>
</comment>
<proteinExistence type="predicted"/>
<reference evidence="1" key="1">
    <citation type="submission" date="2024-02" db="EMBL/GenBank/DDBJ databases">
        <title>Metagenome Assembled Genome of Zalaria obscura JY119.</title>
        <authorList>
            <person name="Vighnesh L."/>
            <person name="Jagadeeshwari U."/>
            <person name="Venkata Ramana C."/>
            <person name="Sasikala C."/>
        </authorList>
    </citation>
    <scope>NUCLEOTIDE SEQUENCE</scope>
    <source>
        <strain evidence="1">JY119</strain>
    </source>
</reference>
<organism evidence="1 2">
    <name type="scientific">Zalaria obscura</name>
    <dbReference type="NCBI Taxonomy" id="2024903"/>
    <lineage>
        <taxon>Eukaryota</taxon>
        <taxon>Fungi</taxon>
        <taxon>Dikarya</taxon>
        <taxon>Ascomycota</taxon>
        <taxon>Pezizomycotina</taxon>
        <taxon>Dothideomycetes</taxon>
        <taxon>Dothideomycetidae</taxon>
        <taxon>Dothideales</taxon>
        <taxon>Zalariaceae</taxon>
        <taxon>Zalaria</taxon>
    </lineage>
</organism>
<sequence>MCCQSKQTFTFHDLELHCWTYRAKWCQTGQTRDAFWPGAAGDPESAGGYETQGARDDTEHRRSHPSPRITTVYSLDSIV</sequence>
<dbReference type="Proteomes" id="UP001320706">
    <property type="component" value="Unassembled WGS sequence"/>
</dbReference>
<name>A0ACC3S918_9PEZI</name>